<evidence type="ECO:0000313" key="9">
    <source>
        <dbReference type="EMBL" id="REA57487.1"/>
    </source>
</evidence>
<evidence type="ECO:0000259" key="7">
    <source>
        <dbReference type="Pfam" id="PF02687"/>
    </source>
</evidence>
<keyword evidence="3 6" id="KW-0812">Transmembrane</keyword>
<feature type="transmembrane region" description="Helical" evidence="6">
    <location>
        <begin position="379"/>
        <end position="402"/>
    </location>
</feature>
<name>A0A3D8Y682_9BACT</name>
<dbReference type="GO" id="GO:0022857">
    <property type="term" value="F:transmembrane transporter activity"/>
    <property type="evidence" value="ECO:0007669"/>
    <property type="project" value="TreeGrafter"/>
</dbReference>
<dbReference type="InterPro" id="IPR025857">
    <property type="entry name" value="MacB_PCD"/>
</dbReference>
<evidence type="ECO:0000256" key="5">
    <source>
        <dbReference type="ARBA" id="ARBA00023136"/>
    </source>
</evidence>
<keyword evidence="4 6" id="KW-1133">Transmembrane helix</keyword>
<feature type="transmembrane region" description="Helical" evidence="6">
    <location>
        <begin position="712"/>
        <end position="732"/>
    </location>
</feature>
<dbReference type="Pfam" id="PF02687">
    <property type="entry name" value="FtsX"/>
    <property type="match status" value="2"/>
</dbReference>
<feature type="domain" description="ABC3 transporter permease C-terminal" evidence="7">
    <location>
        <begin position="662"/>
        <end position="772"/>
    </location>
</feature>
<feature type="transmembrane region" description="Helical" evidence="6">
    <location>
        <begin position="338"/>
        <end position="359"/>
    </location>
</feature>
<dbReference type="AlphaFoldDB" id="A0A3D8Y682"/>
<dbReference type="PANTHER" id="PTHR30572:SF18">
    <property type="entry name" value="ABC-TYPE MACROLIDE FAMILY EXPORT SYSTEM PERMEASE COMPONENT 2"/>
    <property type="match status" value="1"/>
</dbReference>
<evidence type="ECO:0000256" key="4">
    <source>
        <dbReference type="ARBA" id="ARBA00022989"/>
    </source>
</evidence>
<dbReference type="Proteomes" id="UP000256373">
    <property type="component" value="Unassembled WGS sequence"/>
</dbReference>
<dbReference type="Pfam" id="PF12704">
    <property type="entry name" value="MacB_PCD"/>
    <property type="match status" value="1"/>
</dbReference>
<evidence type="ECO:0000313" key="10">
    <source>
        <dbReference type="Proteomes" id="UP000256373"/>
    </source>
</evidence>
<proteinExistence type="predicted"/>
<gene>
    <name evidence="9" type="ORF">DSL64_23445</name>
</gene>
<evidence type="ECO:0000256" key="2">
    <source>
        <dbReference type="ARBA" id="ARBA00022475"/>
    </source>
</evidence>
<accession>A0A3D8Y682</accession>
<dbReference type="EMBL" id="QNUL01000027">
    <property type="protein sequence ID" value="REA57487.1"/>
    <property type="molecule type" value="Genomic_DNA"/>
</dbReference>
<protein>
    <submittedName>
        <fullName evidence="9">ABC transporter permease</fullName>
    </submittedName>
</protein>
<evidence type="ECO:0000256" key="3">
    <source>
        <dbReference type="ARBA" id="ARBA00022692"/>
    </source>
</evidence>
<dbReference type="RefSeq" id="WP_115833389.1">
    <property type="nucleotide sequence ID" value="NZ_QNUL01000027.1"/>
</dbReference>
<dbReference type="InterPro" id="IPR050250">
    <property type="entry name" value="Macrolide_Exporter_MacB"/>
</dbReference>
<reference evidence="9 10" key="1">
    <citation type="submission" date="2018-07" db="EMBL/GenBank/DDBJ databases">
        <title>Dyadobacter roseus sp. nov., isolated from rose rhizosphere soil.</title>
        <authorList>
            <person name="Chen L."/>
        </authorList>
    </citation>
    <scope>NUCLEOTIDE SEQUENCE [LARGE SCALE GENOMIC DNA]</scope>
    <source>
        <strain evidence="9 10">RS19</strain>
    </source>
</reference>
<evidence type="ECO:0000259" key="8">
    <source>
        <dbReference type="Pfam" id="PF12704"/>
    </source>
</evidence>
<dbReference type="OrthoDB" id="1451596at2"/>
<dbReference type="GO" id="GO:0005886">
    <property type="term" value="C:plasma membrane"/>
    <property type="evidence" value="ECO:0007669"/>
    <property type="project" value="UniProtKB-SubCell"/>
</dbReference>
<keyword evidence="5 6" id="KW-0472">Membrane</keyword>
<evidence type="ECO:0000256" key="6">
    <source>
        <dbReference type="SAM" id="Phobius"/>
    </source>
</evidence>
<feature type="transmembrane region" description="Helical" evidence="6">
    <location>
        <begin position="285"/>
        <end position="304"/>
    </location>
</feature>
<sequence>MLYNYIKIAFRNLRSGGWYSALNIGGLAVVLAVSLLLSWWVRDELSFDRFHQEAKRVYQLNTHFGKGEEEMTLTSSPGPIGHLAVQRLPEIESVVRLGYFPSGTFLVNGQTFAEKDNLTYADSSFLDIFNGFRMIHGNADNPFTSPNSVVLTEKLALKFFGTTDVVGKSFVQVETNERFSVSGVLAEAPDNSSFRYNMYVNMQVRGKKFASEKSANESWDNYDFSTYIKLQPKTDPEAVGTKLTAIQTDLLKNKENAPDYLLQPLVDIHLQSVEGNEGAMQQVKILGIVALLLISIGCINYVNLTTARATRRNREVGVRKVVGAQTTQLAGQLLVESAMTLGLALLIALSLVYLLLPFYSEITGKAGRFSLTDPHAWQLLAGTLLFCFVMAGIYPAVLVSKFNPILMLRGQSNHSGGAGLRKTLVVVQFTLATILIGGTFVIGNQLRFIRERNPGFNREHVFTFNGKEFPPQFRQALAAETSISAISTSTDSPVNVSSGTTMVDWDGKDKNRTLIMAQMGIDKDFIPNFGIQLVAGKNFDGSKADETHFILNETAVKQAGIKDPVGKRFRHEGVEGVITGVVKDFSITSIRMPIWPLVLFSRPENNHVVHIHTTGQSASGAIAKAEKLWKQYMPQYPFEYQFLDEEYNRLYKAEQQTGQLFNFFAGVAILISSLGLLGLASFTAEQRTKEIGIRKVLGATVPDITVLLSRDFIKLVLIAIVIATPVNWFAIRHWLQGFAYKVDVAWWTLILSGMLSVVVALLTISFQSIKAALANPVKSLKAD</sequence>
<feature type="domain" description="MacB-like periplasmic core" evidence="8">
    <location>
        <begin position="20"/>
        <end position="245"/>
    </location>
</feature>
<keyword evidence="10" id="KW-1185">Reference proteome</keyword>
<comment type="caution">
    <text evidence="9">The sequence shown here is derived from an EMBL/GenBank/DDBJ whole genome shotgun (WGS) entry which is preliminary data.</text>
</comment>
<dbReference type="InterPro" id="IPR003838">
    <property type="entry name" value="ABC3_permease_C"/>
</dbReference>
<feature type="transmembrane region" description="Helical" evidence="6">
    <location>
        <begin position="21"/>
        <end position="41"/>
    </location>
</feature>
<comment type="subcellular location">
    <subcellularLocation>
        <location evidence="1">Cell membrane</location>
        <topology evidence="1">Multi-pass membrane protein</topology>
    </subcellularLocation>
</comment>
<feature type="transmembrane region" description="Helical" evidence="6">
    <location>
        <begin position="744"/>
        <end position="764"/>
    </location>
</feature>
<feature type="transmembrane region" description="Helical" evidence="6">
    <location>
        <begin position="660"/>
        <end position="684"/>
    </location>
</feature>
<keyword evidence="2" id="KW-1003">Cell membrane</keyword>
<feature type="transmembrane region" description="Helical" evidence="6">
    <location>
        <begin position="423"/>
        <end position="443"/>
    </location>
</feature>
<evidence type="ECO:0000256" key="1">
    <source>
        <dbReference type="ARBA" id="ARBA00004651"/>
    </source>
</evidence>
<feature type="domain" description="ABC3 transporter permease C-terminal" evidence="7">
    <location>
        <begin position="288"/>
        <end position="404"/>
    </location>
</feature>
<organism evidence="9 10">
    <name type="scientific">Dyadobacter luteus</name>
    <dbReference type="NCBI Taxonomy" id="2259619"/>
    <lineage>
        <taxon>Bacteria</taxon>
        <taxon>Pseudomonadati</taxon>
        <taxon>Bacteroidota</taxon>
        <taxon>Cytophagia</taxon>
        <taxon>Cytophagales</taxon>
        <taxon>Spirosomataceae</taxon>
        <taxon>Dyadobacter</taxon>
    </lineage>
</organism>
<dbReference type="PANTHER" id="PTHR30572">
    <property type="entry name" value="MEMBRANE COMPONENT OF TRANSPORTER-RELATED"/>
    <property type="match status" value="1"/>
</dbReference>